<dbReference type="RefSeq" id="WP_034892430.1">
    <property type="nucleotide sequence ID" value="NZ_JRUQ01000035.1"/>
</dbReference>
<name>A0A0A3Z3T7_9GAMM</name>
<proteinExistence type="inferred from homology"/>
<sequence>MMREAKAPVLSIIVTAHNSEDYIKKTLLSISRSAGSSFDSSEIILIDDASTDRTYEICHQFSQDNLNVVFYRVNFNNIGKVRNYALSKCTGQYITMVDGDDEVLPFAFEEISGLLEKENPDLYLTKLNEIYPSSQEKLQWGKLNFRAISGDRAITKFLIHKDIQAHFIGQFVRREILADMQFPEFECYEDAYLFPSILVKSSKIIFSHHGPYLYFKRDGSLSNNINKEKISLLIKATEQMPLVFKEKYKNLIACHWINLLHKHKNDIYSEKEKTTVISHLKNISLISFIFDPKVRLSMKKKYIKLRRSNFR</sequence>
<comment type="similarity">
    <text evidence="1">Belongs to the glycosyltransferase 2 family. WaaE/KdtX subfamily.</text>
</comment>
<dbReference type="PANTHER" id="PTHR43630:SF2">
    <property type="entry name" value="GLYCOSYLTRANSFERASE"/>
    <property type="match status" value="1"/>
</dbReference>
<protein>
    <recommendedName>
        <fullName evidence="2">Glycosyltransferase 2-like domain-containing protein</fullName>
    </recommendedName>
</protein>
<dbReference type="InterPro" id="IPR029044">
    <property type="entry name" value="Nucleotide-diphossugar_trans"/>
</dbReference>
<evidence type="ECO:0000313" key="4">
    <source>
        <dbReference type="Proteomes" id="UP000030351"/>
    </source>
</evidence>
<dbReference type="CDD" id="cd00761">
    <property type="entry name" value="Glyco_tranf_GTA_type"/>
    <property type="match status" value="1"/>
</dbReference>
<evidence type="ECO:0000256" key="1">
    <source>
        <dbReference type="ARBA" id="ARBA00038494"/>
    </source>
</evidence>
<dbReference type="Gene3D" id="3.90.550.10">
    <property type="entry name" value="Spore Coat Polysaccharide Biosynthesis Protein SpsA, Chain A"/>
    <property type="match status" value="1"/>
</dbReference>
<dbReference type="PANTHER" id="PTHR43630">
    <property type="entry name" value="POLY-BETA-1,6-N-ACETYL-D-GLUCOSAMINE SYNTHASE"/>
    <property type="match status" value="1"/>
</dbReference>
<dbReference type="SUPFAM" id="SSF53448">
    <property type="entry name" value="Nucleotide-diphospho-sugar transferases"/>
    <property type="match status" value="1"/>
</dbReference>
<gene>
    <name evidence="3" type="ORF">NG99_11365</name>
</gene>
<feature type="domain" description="Glycosyltransferase 2-like" evidence="2">
    <location>
        <begin position="11"/>
        <end position="136"/>
    </location>
</feature>
<evidence type="ECO:0000313" key="3">
    <source>
        <dbReference type="EMBL" id="KGT93495.1"/>
    </source>
</evidence>
<keyword evidence="4" id="KW-1185">Reference proteome</keyword>
<dbReference type="Proteomes" id="UP000030351">
    <property type="component" value="Unassembled WGS sequence"/>
</dbReference>
<comment type="caution">
    <text evidence="3">The sequence shown here is derived from an EMBL/GenBank/DDBJ whole genome shotgun (WGS) entry which is preliminary data.</text>
</comment>
<dbReference type="STRING" id="371042.NG99_11365"/>
<dbReference type="Pfam" id="PF00535">
    <property type="entry name" value="Glycos_transf_2"/>
    <property type="match status" value="1"/>
</dbReference>
<organism evidence="3 4">
    <name type="scientific">Erwinia typographi</name>
    <dbReference type="NCBI Taxonomy" id="371042"/>
    <lineage>
        <taxon>Bacteria</taxon>
        <taxon>Pseudomonadati</taxon>
        <taxon>Pseudomonadota</taxon>
        <taxon>Gammaproteobacteria</taxon>
        <taxon>Enterobacterales</taxon>
        <taxon>Erwiniaceae</taxon>
        <taxon>Erwinia</taxon>
    </lineage>
</organism>
<dbReference type="EMBL" id="JRUQ01000035">
    <property type="protein sequence ID" value="KGT93495.1"/>
    <property type="molecule type" value="Genomic_DNA"/>
</dbReference>
<dbReference type="AlphaFoldDB" id="A0A0A3Z3T7"/>
<evidence type="ECO:0000259" key="2">
    <source>
        <dbReference type="Pfam" id="PF00535"/>
    </source>
</evidence>
<reference evidence="3 4" key="1">
    <citation type="submission" date="2014-10" db="EMBL/GenBank/DDBJ databases">
        <title>Genome sequence of Erwinia typographi M043b.</title>
        <authorList>
            <person name="Chan K.-G."/>
            <person name="Tan W.-S."/>
        </authorList>
    </citation>
    <scope>NUCLEOTIDE SEQUENCE [LARGE SCALE GENOMIC DNA]</scope>
    <source>
        <strain evidence="3 4">M043b</strain>
    </source>
</reference>
<dbReference type="eggNOG" id="COG1215">
    <property type="taxonomic scope" value="Bacteria"/>
</dbReference>
<accession>A0A0A3Z3T7</accession>
<dbReference type="InterPro" id="IPR001173">
    <property type="entry name" value="Glyco_trans_2-like"/>
</dbReference>